<evidence type="ECO:0000313" key="7">
    <source>
        <dbReference type="Proteomes" id="UP000257045"/>
    </source>
</evidence>
<evidence type="ECO:0000313" key="6">
    <source>
        <dbReference type="EMBL" id="RDU72156.1"/>
    </source>
</evidence>
<gene>
    <name evidence="6" type="ORF">CQA58_00695</name>
</gene>
<dbReference type="OrthoDB" id="9802815at2"/>
<evidence type="ECO:0000256" key="3">
    <source>
        <dbReference type="ARBA" id="ARBA00023027"/>
    </source>
</evidence>
<organism evidence="6 7">
    <name type="scientific">Helicobacter brantae</name>
    <dbReference type="NCBI Taxonomy" id="375927"/>
    <lineage>
        <taxon>Bacteria</taxon>
        <taxon>Pseudomonadati</taxon>
        <taxon>Campylobacterota</taxon>
        <taxon>Epsilonproteobacteria</taxon>
        <taxon>Campylobacterales</taxon>
        <taxon>Helicobacteraceae</taxon>
        <taxon>Helicobacter</taxon>
    </lineage>
</organism>
<dbReference type="Proteomes" id="UP000257045">
    <property type="component" value="Unassembled WGS sequence"/>
</dbReference>
<evidence type="ECO:0000259" key="5">
    <source>
        <dbReference type="Pfam" id="PF01370"/>
    </source>
</evidence>
<protein>
    <recommendedName>
        <fullName evidence="5">NAD-dependent epimerase/dehydratase domain-containing protein</fullName>
    </recommendedName>
</protein>
<sequence>MELYFSHIEENIDIDLENWAKLNKKNIVLTGSTGMIGKFLTDTLFLLQMRYSIDFHLIILVSNSDFFIKRFPYFCSNNNVSVYQVDLLNLKELFKILSSFEIHYIIHAASPADPKSVALSPTSVIRYNTQIVENLLRICTKKKSLLIFLSSSEVYGKVCKKKPIQETDLGFIDVCSINGCYAQSKRMAETICAAYNYEYNTDFVSLRLPRTFGSTIRDNDPRALSSFLYQSAHGQNIQLKSHGNQILSFLYVGDCIRSIAFAMFVFKKNQTYNISNPEILTLWDFCSMVCSLSPHDINIEKYSDKDFFDNIASKVEYSVLETSKALSMGFKTHYSILDGINISLRLLQRS</sequence>
<dbReference type="Pfam" id="PF01370">
    <property type="entry name" value="Epimerase"/>
    <property type="match status" value="1"/>
</dbReference>
<accession>A0A3D8J4L5</accession>
<keyword evidence="7" id="KW-1185">Reference proteome</keyword>
<dbReference type="InterPro" id="IPR044516">
    <property type="entry name" value="UXS-like"/>
</dbReference>
<evidence type="ECO:0000256" key="2">
    <source>
        <dbReference type="ARBA" id="ARBA00022793"/>
    </source>
</evidence>
<dbReference type="GO" id="GO:0005737">
    <property type="term" value="C:cytoplasm"/>
    <property type="evidence" value="ECO:0007669"/>
    <property type="project" value="TreeGrafter"/>
</dbReference>
<feature type="domain" description="NAD-dependent epimerase/dehydratase" evidence="5">
    <location>
        <begin position="27"/>
        <end position="274"/>
    </location>
</feature>
<keyword evidence="4" id="KW-0456">Lyase</keyword>
<dbReference type="GO" id="GO:0048040">
    <property type="term" value="F:UDP-glucuronate decarboxylase activity"/>
    <property type="evidence" value="ECO:0007669"/>
    <property type="project" value="TreeGrafter"/>
</dbReference>
<reference evidence="6 7" key="1">
    <citation type="submission" date="2018-04" db="EMBL/GenBank/DDBJ databases">
        <title>Novel Campyloabacter and Helicobacter Species and Strains.</title>
        <authorList>
            <person name="Mannion A.J."/>
            <person name="Shen Z."/>
            <person name="Fox J.G."/>
        </authorList>
    </citation>
    <scope>NUCLEOTIDE SEQUENCE [LARGE SCALE GENOMIC DNA]</scope>
    <source>
        <strain evidence="6 7">MIT 04-9366</strain>
    </source>
</reference>
<dbReference type="GO" id="GO:0070403">
    <property type="term" value="F:NAD+ binding"/>
    <property type="evidence" value="ECO:0007669"/>
    <property type="project" value="InterPro"/>
</dbReference>
<dbReference type="GO" id="GO:0042732">
    <property type="term" value="P:D-xylose metabolic process"/>
    <property type="evidence" value="ECO:0007669"/>
    <property type="project" value="InterPro"/>
</dbReference>
<evidence type="ECO:0000256" key="4">
    <source>
        <dbReference type="ARBA" id="ARBA00023239"/>
    </source>
</evidence>
<name>A0A3D8J4L5_9HELI</name>
<dbReference type="PANTHER" id="PTHR43078">
    <property type="entry name" value="UDP-GLUCURONIC ACID DECARBOXYLASE-RELATED"/>
    <property type="match status" value="1"/>
</dbReference>
<comment type="cofactor">
    <cofactor evidence="1">
        <name>NAD(+)</name>
        <dbReference type="ChEBI" id="CHEBI:57540"/>
    </cofactor>
</comment>
<keyword evidence="3" id="KW-0520">NAD</keyword>
<dbReference type="InterPro" id="IPR036291">
    <property type="entry name" value="NAD(P)-bd_dom_sf"/>
</dbReference>
<dbReference type="RefSeq" id="WP_115568786.1">
    <property type="nucleotide sequence ID" value="NZ_NXLV01000001.1"/>
</dbReference>
<dbReference type="Gene3D" id="3.40.50.720">
    <property type="entry name" value="NAD(P)-binding Rossmann-like Domain"/>
    <property type="match status" value="1"/>
</dbReference>
<dbReference type="AlphaFoldDB" id="A0A3D8J4L5"/>
<dbReference type="InterPro" id="IPR001509">
    <property type="entry name" value="Epimerase_deHydtase"/>
</dbReference>
<dbReference type="PANTHER" id="PTHR43078:SF6">
    <property type="entry name" value="UDP-GLUCURONIC ACID DECARBOXYLASE 1"/>
    <property type="match status" value="1"/>
</dbReference>
<dbReference type="SUPFAM" id="SSF51735">
    <property type="entry name" value="NAD(P)-binding Rossmann-fold domains"/>
    <property type="match status" value="1"/>
</dbReference>
<keyword evidence="2" id="KW-0210">Decarboxylase</keyword>
<comment type="caution">
    <text evidence="6">The sequence shown here is derived from an EMBL/GenBank/DDBJ whole genome shotgun (WGS) entry which is preliminary data.</text>
</comment>
<evidence type="ECO:0000256" key="1">
    <source>
        <dbReference type="ARBA" id="ARBA00001911"/>
    </source>
</evidence>
<proteinExistence type="predicted"/>
<dbReference type="EMBL" id="NXLV01000001">
    <property type="protein sequence ID" value="RDU72156.1"/>
    <property type="molecule type" value="Genomic_DNA"/>
</dbReference>